<dbReference type="EMBL" id="ML120357">
    <property type="protein sequence ID" value="RPB04712.1"/>
    <property type="molecule type" value="Genomic_DNA"/>
</dbReference>
<keyword evidence="3" id="KW-1185">Reference proteome</keyword>
<sequence length="52" mass="5606">MDDELFELVHVRGNQVLSSLDSGRENAFAGNAIDGIISVVGLWQVLLTHIVG</sequence>
<evidence type="ECO:0000313" key="1">
    <source>
        <dbReference type="EMBL" id="RPA98282.1"/>
    </source>
</evidence>
<reference evidence="2 3" key="1">
    <citation type="journal article" date="2018" name="Nat. Ecol. Evol.">
        <title>Pezizomycetes genomes reveal the molecular basis of ectomycorrhizal truffle lifestyle.</title>
        <authorList>
            <person name="Murat C."/>
            <person name="Payen T."/>
            <person name="Noel B."/>
            <person name="Kuo A."/>
            <person name="Morin E."/>
            <person name="Chen J."/>
            <person name="Kohler A."/>
            <person name="Krizsan K."/>
            <person name="Balestrini R."/>
            <person name="Da Silva C."/>
            <person name="Montanini B."/>
            <person name="Hainaut M."/>
            <person name="Levati E."/>
            <person name="Barry K.W."/>
            <person name="Belfiori B."/>
            <person name="Cichocki N."/>
            <person name="Clum A."/>
            <person name="Dockter R.B."/>
            <person name="Fauchery L."/>
            <person name="Guy J."/>
            <person name="Iotti M."/>
            <person name="Le Tacon F."/>
            <person name="Lindquist E.A."/>
            <person name="Lipzen A."/>
            <person name="Malagnac F."/>
            <person name="Mello A."/>
            <person name="Molinier V."/>
            <person name="Miyauchi S."/>
            <person name="Poulain J."/>
            <person name="Riccioni C."/>
            <person name="Rubini A."/>
            <person name="Sitrit Y."/>
            <person name="Splivallo R."/>
            <person name="Traeger S."/>
            <person name="Wang M."/>
            <person name="Zifcakova L."/>
            <person name="Wipf D."/>
            <person name="Zambonelli A."/>
            <person name="Paolocci F."/>
            <person name="Nowrousian M."/>
            <person name="Ottonello S."/>
            <person name="Baldrian P."/>
            <person name="Spatafora J.W."/>
            <person name="Henrissat B."/>
            <person name="Nagy L.G."/>
            <person name="Aury J.M."/>
            <person name="Wincker P."/>
            <person name="Grigoriev I.V."/>
            <person name="Bonfante P."/>
            <person name="Martin F.M."/>
        </authorList>
    </citation>
    <scope>NUCLEOTIDE SEQUENCE [LARGE SCALE GENOMIC DNA]</scope>
    <source>
        <strain evidence="2 3">120613-1</strain>
    </source>
</reference>
<protein>
    <submittedName>
        <fullName evidence="2">Uncharacterized protein</fullName>
    </submittedName>
</protein>
<organism evidence="2 3">
    <name type="scientific">Choiromyces venosus 120613-1</name>
    <dbReference type="NCBI Taxonomy" id="1336337"/>
    <lineage>
        <taxon>Eukaryota</taxon>
        <taxon>Fungi</taxon>
        <taxon>Dikarya</taxon>
        <taxon>Ascomycota</taxon>
        <taxon>Pezizomycotina</taxon>
        <taxon>Pezizomycetes</taxon>
        <taxon>Pezizales</taxon>
        <taxon>Tuberaceae</taxon>
        <taxon>Choiromyces</taxon>
    </lineage>
</organism>
<evidence type="ECO:0000313" key="3">
    <source>
        <dbReference type="Proteomes" id="UP000276215"/>
    </source>
</evidence>
<proteinExistence type="predicted"/>
<evidence type="ECO:0000313" key="2">
    <source>
        <dbReference type="EMBL" id="RPB04712.1"/>
    </source>
</evidence>
<accession>A0A3N4K664</accession>
<dbReference type="Proteomes" id="UP000276215">
    <property type="component" value="Unassembled WGS sequence"/>
</dbReference>
<dbReference type="EMBL" id="ML120397">
    <property type="protein sequence ID" value="RPA98282.1"/>
    <property type="molecule type" value="Genomic_DNA"/>
</dbReference>
<gene>
    <name evidence="2" type="ORF">L873DRAFT_1799113</name>
    <name evidence="1" type="ORF">L873DRAFT_1808556</name>
</gene>
<name>A0A3N4K664_9PEZI</name>
<dbReference type="AlphaFoldDB" id="A0A3N4K664"/>